<feature type="region of interest" description="Disordered" evidence="1">
    <location>
        <begin position="43"/>
        <end position="62"/>
    </location>
</feature>
<protein>
    <submittedName>
        <fullName evidence="2">Uncharacterized protein</fullName>
    </submittedName>
</protein>
<accession>A0A2I0IWG3</accession>
<comment type="caution">
    <text evidence="2">The sequence shown here is derived from an EMBL/GenBank/DDBJ whole genome shotgun (WGS) entry which is preliminary data.</text>
</comment>
<gene>
    <name evidence="2" type="ORF">CRG98_031593</name>
</gene>
<keyword evidence="3" id="KW-1185">Reference proteome</keyword>
<feature type="compositionally biased region" description="Basic and acidic residues" evidence="1">
    <location>
        <begin position="43"/>
        <end position="55"/>
    </location>
</feature>
<dbReference type="AlphaFoldDB" id="A0A2I0IWG3"/>
<evidence type="ECO:0000256" key="1">
    <source>
        <dbReference type="SAM" id="MobiDB-lite"/>
    </source>
</evidence>
<reference evidence="2 3" key="1">
    <citation type="submission" date="2017-11" db="EMBL/GenBank/DDBJ databases">
        <title>De-novo sequencing of pomegranate (Punica granatum L.) genome.</title>
        <authorList>
            <person name="Akparov Z."/>
            <person name="Amiraslanov A."/>
            <person name="Hajiyeva S."/>
            <person name="Abbasov M."/>
            <person name="Kaur K."/>
            <person name="Hamwieh A."/>
            <person name="Solovyev V."/>
            <person name="Salamov A."/>
            <person name="Braich B."/>
            <person name="Kosarev P."/>
            <person name="Mahmoud A."/>
            <person name="Hajiyev E."/>
            <person name="Babayeva S."/>
            <person name="Izzatullayeva V."/>
            <person name="Mammadov A."/>
            <person name="Mammadov A."/>
            <person name="Sharifova S."/>
            <person name="Ojaghi J."/>
            <person name="Eynullazada K."/>
            <person name="Bayramov B."/>
            <person name="Abdulazimova A."/>
            <person name="Shahmuradov I."/>
        </authorList>
    </citation>
    <scope>NUCLEOTIDE SEQUENCE [LARGE SCALE GENOMIC DNA]</scope>
    <source>
        <strain evidence="3">cv. AG2017</strain>
        <tissue evidence="2">Leaf</tissue>
    </source>
</reference>
<evidence type="ECO:0000313" key="2">
    <source>
        <dbReference type="EMBL" id="PKI48000.1"/>
    </source>
</evidence>
<sequence>MARINCRGENQRSKGSREQKELSFVRGKGGIGRAVAMQHNDELREAREEVTKESGDLGSSWGDGTSTIHVSACYIVEGVNEFDEIVETSPASAARSRDDFWPISIVLLRYNLQSFNCLST</sequence>
<evidence type="ECO:0000313" key="3">
    <source>
        <dbReference type="Proteomes" id="UP000233551"/>
    </source>
</evidence>
<organism evidence="2 3">
    <name type="scientific">Punica granatum</name>
    <name type="common">Pomegranate</name>
    <dbReference type="NCBI Taxonomy" id="22663"/>
    <lineage>
        <taxon>Eukaryota</taxon>
        <taxon>Viridiplantae</taxon>
        <taxon>Streptophyta</taxon>
        <taxon>Embryophyta</taxon>
        <taxon>Tracheophyta</taxon>
        <taxon>Spermatophyta</taxon>
        <taxon>Magnoliopsida</taxon>
        <taxon>eudicotyledons</taxon>
        <taxon>Gunneridae</taxon>
        <taxon>Pentapetalae</taxon>
        <taxon>rosids</taxon>
        <taxon>malvids</taxon>
        <taxon>Myrtales</taxon>
        <taxon>Lythraceae</taxon>
        <taxon>Punica</taxon>
    </lineage>
</organism>
<dbReference type="EMBL" id="PGOL01002441">
    <property type="protein sequence ID" value="PKI48000.1"/>
    <property type="molecule type" value="Genomic_DNA"/>
</dbReference>
<dbReference type="Proteomes" id="UP000233551">
    <property type="component" value="Unassembled WGS sequence"/>
</dbReference>
<name>A0A2I0IWG3_PUNGR</name>
<feature type="region of interest" description="Disordered" evidence="1">
    <location>
        <begin position="1"/>
        <end position="22"/>
    </location>
</feature>
<proteinExistence type="predicted"/>
<feature type="compositionally biased region" description="Basic and acidic residues" evidence="1">
    <location>
        <begin position="9"/>
        <end position="22"/>
    </location>
</feature>